<dbReference type="AlphaFoldDB" id="A0A4R6BIF4"/>
<evidence type="ECO:0000313" key="2">
    <source>
        <dbReference type="Proteomes" id="UP000295328"/>
    </source>
</evidence>
<comment type="caution">
    <text evidence="1">The sequence shown here is derived from an EMBL/GenBank/DDBJ whole genome shotgun (WGS) entry which is preliminary data.</text>
</comment>
<gene>
    <name evidence="1" type="ORF">ERX37_07895</name>
</gene>
<name>A0A4R6BIF4_9STAP</name>
<dbReference type="RefSeq" id="WP_133430135.1">
    <property type="nucleotide sequence ID" value="NZ_BMCC01000001.1"/>
</dbReference>
<keyword evidence="2" id="KW-1185">Reference proteome</keyword>
<reference evidence="1 2" key="1">
    <citation type="submission" date="2019-01" db="EMBL/GenBank/DDBJ databases">
        <title>Draft genome sequences of the type strains of six Macrococcus species.</title>
        <authorList>
            <person name="Mazhar S."/>
            <person name="Altermann E."/>
            <person name="Hill C."/>
            <person name="Mcauliffe O."/>
        </authorList>
    </citation>
    <scope>NUCLEOTIDE SEQUENCE [LARGE SCALE GENOMIC DNA]</scope>
    <source>
        <strain evidence="1 2">CCM4809</strain>
    </source>
</reference>
<sequence length="112" mass="12988">MRQADNLTDINNILPLVKKQLRKQNEKGLAKYGTALKDNDLTVLELLDHSIEEKVDDLQYTIIARERVIELEERWEKLKEHIASAGRASDCDLRFVLALIVDKMNELERGEE</sequence>
<dbReference type="OrthoDB" id="2918514at2"/>
<accession>A0A4R6BIF4</accession>
<dbReference type="Proteomes" id="UP000295328">
    <property type="component" value="Unassembled WGS sequence"/>
</dbReference>
<evidence type="ECO:0000313" key="1">
    <source>
        <dbReference type="EMBL" id="TDM01415.1"/>
    </source>
</evidence>
<protein>
    <submittedName>
        <fullName evidence="1">Uncharacterized protein</fullName>
    </submittedName>
</protein>
<organism evidence="1 2">
    <name type="scientific">Macrococcus hajekii</name>
    <dbReference type="NCBI Taxonomy" id="198482"/>
    <lineage>
        <taxon>Bacteria</taxon>
        <taxon>Bacillati</taxon>
        <taxon>Bacillota</taxon>
        <taxon>Bacilli</taxon>
        <taxon>Bacillales</taxon>
        <taxon>Staphylococcaceae</taxon>
        <taxon>Macrococcus</taxon>
    </lineage>
</organism>
<proteinExistence type="predicted"/>
<dbReference type="EMBL" id="SCWE01000003">
    <property type="protein sequence ID" value="TDM01415.1"/>
    <property type="molecule type" value="Genomic_DNA"/>
</dbReference>